<dbReference type="Proteomes" id="UP000054097">
    <property type="component" value="Unassembled WGS sequence"/>
</dbReference>
<sequence>MIEPGDEKLARSDHHSRQGLRKPGDRAKKFNQKNTPKPKQLQNSGVAATSTNRTHGKRVDFINGPIDSPSPTLSKRNGSGGMMGKGSMNEFGGELDDDDDAYSQDDDYEYEEEQRQRAIMVSQGAQSGTGTLTQGRDGIVLDETREAATIIPLEDLLASAYANKKSKKSKADQFDHIRGYGKQQYASVAPKSVKSGRSRRQFPHEEDQDSDWESVGQDGTEAWEYNSEWRAEMGDIMHETLPNKTSYREAAKAAIISVDGSFESESATTEKTDELP</sequence>
<reference evidence="2 3" key="1">
    <citation type="submission" date="2014-04" db="EMBL/GenBank/DDBJ databases">
        <authorList>
            <consortium name="DOE Joint Genome Institute"/>
            <person name="Kuo A."/>
            <person name="Zuccaro A."/>
            <person name="Kohler A."/>
            <person name="Nagy L.G."/>
            <person name="Floudas D."/>
            <person name="Copeland A."/>
            <person name="Barry K.W."/>
            <person name="Cichocki N."/>
            <person name="Veneault-Fourrey C."/>
            <person name="LaButti K."/>
            <person name="Lindquist E.A."/>
            <person name="Lipzen A."/>
            <person name="Lundell T."/>
            <person name="Morin E."/>
            <person name="Murat C."/>
            <person name="Sun H."/>
            <person name="Tunlid A."/>
            <person name="Henrissat B."/>
            <person name="Grigoriev I.V."/>
            <person name="Hibbett D.S."/>
            <person name="Martin F."/>
            <person name="Nordberg H.P."/>
            <person name="Cantor M.N."/>
            <person name="Hua S.X."/>
        </authorList>
    </citation>
    <scope>NUCLEOTIDE SEQUENCE [LARGE SCALE GENOMIC DNA]</scope>
    <source>
        <strain evidence="2 3">MAFF 305830</strain>
    </source>
</reference>
<dbReference type="OrthoDB" id="3191718at2759"/>
<evidence type="ECO:0000256" key="1">
    <source>
        <dbReference type="SAM" id="MobiDB-lite"/>
    </source>
</evidence>
<proteinExistence type="predicted"/>
<dbReference type="HOGENOM" id="CLU_1008891_0_0_1"/>
<feature type="region of interest" description="Disordered" evidence="1">
    <location>
        <begin position="1"/>
        <end position="137"/>
    </location>
</feature>
<protein>
    <submittedName>
        <fullName evidence="2">Uncharacterized protein</fullName>
    </submittedName>
</protein>
<feature type="compositionally biased region" description="Polar residues" evidence="1">
    <location>
        <begin position="123"/>
        <end position="134"/>
    </location>
</feature>
<reference evidence="3" key="2">
    <citation type="submission" date="2015-01" db="EMBL/GenBank/DDBJ databases">
        <title>Evolutionary Origins and Diversification of the Mycorrhizal Mutualists.</title>
        <authorList>
            <consortium name="DOE Joint Genome Institute"/>
            <consortium name="Mycorrhizal Genomics Consortium"/>
            <person name="Kohler A."/>
            <person name="Kuo A."/>
            <person name="Nagy L.G."/>
            <person name="Floudas D."/>
            <person name="Copeland A."/>
            <person name="Barry K.W."/>
            <person name="Cichocki N."/>
            <person name="Veneault-Fourrey C."/>
            <person name="LaButti K."/>
            <person name="Lindquist E.A."/>
            <person name="Lipzen A."/>
            <person name="Lundell T."/>
            <person name="Morin E."/>
            <person name="Murat C."/>
            <person name="Riley R."/>
            <person name="Ohm R."/>
            <person name="Sun H."/>
            <person name="Tunlid A."/>
            <person name="Henrissat B."/>
            <person name="Grigoriev I.V."/>
            <person name="Hibbett D.S."/>
            <person name="Martin F."/>
        </authorList>
    </citation>
    <scope>NUCLEOTIDE SEQUENCE [LARGE SCALE GENOMIC DNA]</scope>
    <source>
        <strain evidence="3">MAFF 305830</strain>
    </source>
</reference>
<feature type="compositionally biased region" description="Acidic residues" evidence="1">
    <location>
        <begin position="93"/>
        <end position="112"/>
    </location>
</feature>
<evidence type="ECO:0000313" key="3">
    <source>
        <dbReference type="Proteomes" id="UP000054097"/>
    </source>
</evidence>
<feature type="compositionally biased region" description="Polar residues" evidence="1">
    <location>
        <begin position="32"/>
        <end position="53"/>
    </location>
</feature>
<keyword evidence="3" id="KW-1185">Reference proteome</keyword>
<evidence type="ECO:0000313" key="2">
    <source>
        <dbReference type="EMBL" id="KIM29042.1"/>
    </source>
</evidence>
<accession>A0A0C2XIZ6</accession>
<feature type="compositionally biased region" description="Basic and acidic residues" evidence="1">
    <location>
        <begin position="1"/>
        <end position="28"/>
    </location>
</feature>
<gene>
    <name evidence="2" type="ORF">M408DRAFT_8442</name>
</gene>
<dbReference type="EMBL" id="KN824290">
    <property type="protein sequence ID" value="KIM29042.1"/>
    <property type="molecule type" value="Genomic_DNA"/>
</dbReference>
<dbReference type="AlphaFoldDB" id="A0A0C2XIZ6"/>
<feature type="compositionally biased region" description="Basic and acidic residues" evidence="1">
    <location>
        <begin position="169"/>
        <end position="178"/>
    </location>
</feature>
<feature type="region of interest" description="Disordered" evidence="1">
    <location>
        <begin position="164"/>
        <end position="220"/>
    </location>
</feature>
<name>A0A0C2XIZ6_SERVB</name>
<organism evidence="2 3">
    <name type="scientific">Serendipita vermifera MAFF 305830</name>
    <dbReference type="NCBI Taxonomy" id="933852"/>
    <lineage>
        <taxon>Eukaryota</taxon>
        <taxon>Fungi</taxon>
        <taxon>Dikarya</taxon>
        <taxon>Basidiomycota</taxon>
        <taxon>Agaricomycotina</taxon>
        <taxon>Agaricomycetes</taxon>
        <taxon>Sebacinales</taxon>
        <taxon>Serendipitaceae</taxon>
        <taxon>Serendipita</taxon>
    </lineage>
</organism>